<comment type="caution">
    <text evidence="1">The sequence shown here is derived from an EMBL/GenBank/DDBJ whole genome shotgun (WGS) entry which is preliminary data.</text>
</comment>
<dbReference type="RefSeq" id="WP_005045710.1">
    <property type="nucleotide sequence ID" value="NZ_KB849780.1"/>
</dbReference>
<accession>A0ABN0K969</accession>
<dbReference type="GeneID" id="92920560"/>
<evidence type="ECO:0000313" key="1">
    <source>
        <dbReference type="EMBL" id="ENW00481.1"/>
    </source>
</evidence>
<reference evidence="1 2" key="1">
    <citation type="submission" date="2013-02" db="EMBL/GenBank/DDBJ databases">
        <title>The Genome Sequence of Acinetobacter calcoaceticus CIP 81.8.</title>
        <authorList>
            <consortium name="The Broad Institute Genome Sequencing Platform"/>
            <consortium name="The Broad Institute Genome Sequencing Center for Infectious Disease"/>
            <person name="Cerqueira G."/>
            <person name="Feldgarden M."/>
            <person name="Courvalin P."/>
            <person name="Perichon B."/>
            <person name="Grillot-Courvalin C."/>
            <person name="Clermont D."/>
            <person name="Rocha E."/>
            <person name="Yoon E.-J."/>
            <person name="Nemec A."/>
            <person name="Walker B."/>
            <person name="Young S.K."/>
            <person name="Zeng Q."/>
            <person name="Gargeya S."/>
            <person name="Fitzgerald M."/>
            <person name="Haas B."/>
            <person name="Abouelleil A."/>
            <person name="Alvarado L."/>
            <person name="Arachchi H.M."/>
            <person name="Berlin A.M."/>
            <person name="Chapman S.B."/>
            <person name="Dewar J."/>
            <person name="Goldberg J."/>
            <person name="Griggs A."/>
            <person name="Gujja S."/>
            <person name="Hansen M."/>
            <person name="Howarth C."/>
            <person name="Imamovic A."/>
            <person name="Larimer J."/>
            <person name="McCowan C."/>
            <person name="Murphy C."/>
            <person name="Neiman D."/>
            <person name="Pearson M."/>
            <person name="Priest M."/>
            <person name="Roberts A."/>
            <person name="Saif S."/>
            <person name="Shea T."/>
            <person name="Sisk P."/>
            <person name="Sykes S."/>
            <person name="Wortman J."/>
            <person name="Nusbaum C."/>
            <person name="Birren B."/>
        </authorList>
    </citation>
    <scope>NUCLEOTIDE SEQUENCE [LARGE SCALE GENOMIC DNA]</scope>
    <source>
        <strain evidence="1 2">CIP 81.8</strain>
    </source>
</reference>
<sequence length="181" mass="20588">MLYTVECSYTDATTEHEWNEFYSVEKLAALISVTGFITSQRFKAITFACPTYLAIHTVQDEHVINSDEYKQKGGGNFSRWQTNITDWHRNLYEVQDVAPTVSADQVLLLSAQVLQLDKITTPPKPIQMQAIGLDQSPNYRVAYVLSRSQAEQIANTVDVDLYEPITMQLQNLSNTQLNHEI</sequence>
<evidence type="ECO:0000313" key="2">
    <source>
        <dbReference type="Proteomes" id="UP000013024"/>
    </source>
</evidence>
<gene>
    <name evidence="1" type="ORF">F936_01054</name>
</gene>
<protein>
    <recommendedName>
        <fullName evidence="3">Sugar ABC transporter</fullName>
    </recommendedName>
</protein>
<proteinExistence type="predicted"/>
<name>A0ABN0K969_ACICA</name>
<organism evidence="1 2">
    <name type="scientific">Acinetobacter calcoaceticus DSM 30006 = CIP 81.8</name>
    <dbReference type="NCBI Taxonomy" id="981331"/>
    <lineage>
        <taxon>Bacteria</taxon>
        <taxon>Pseudomonadati</taxon>
        <taxon>Pseudomonadota</taxon>
        <taxon>Gammaproteobacteria</taxon>
        <taxon>Moraxellales</taxon>
        <taxon>Moraxellaceae</taxon>
        <taxon>Acinetobacter</taxon>
        <taxon>Acinetobacter calcoaceticus/baumannii complex</taxon>
    </lineage>
</organism>
<dbReference type="EMBL" id="APQI01000003">
    <property type="protein sequence ID" value="ENW00481.1"/>
    <property type="molecule type" value="Genomic_DNA"/>
</dbReference>
<keyword evidence="2" id="KW-1185">Reference proteome</keyword>
<evidence type="ECO:0008006" key="3">
    <source>
        <dbReference type="Google" id="ProtNLM"/>
    </source>
</evidence>
<dbReference type="Proteomes" id="UP000013024">
    <property type="component" value="Unassembled WGS sequence"/>
</dbReference>